<evidence type="ECO:0000256" key="1">
    <source>
        <dbReference type="ARBA" id="ARBA00013247"/>
    </source>
</evidence>
<dbReference type="NCBIfam" id="TIGR01251">
    <property type="entry name" value="ribP_PPkin"/>
    <property type="match status" value="1"/>
</dbReference>
<keyword evidence="5" id="KW-0547">Nucleotide-binding</keyword>
<dbReference type="InterPro" id="IPR029057">
    <property type="entry name" value="PRTase-like"/>
</dbReference>
<dbReference type="GO" id="GO:0006015">
    <property type="term" value="P:5-phosphoribose 1-diphosphate biosynthetic process"/>
    <property type="evidence" value="ECO:0007669"/>
    <property type="project" value="TreeGrafter"/>
</dbReference>
<proteinExistence type="inferred from homology"/>
<dbReference type="SMART" id="SM01400">
    <property type="entry name" value="Pribosyltran_N"/>
    <property type="match status" value="1"/>
</dbReference>
<dbReference type="InterPro" id="IPR029099">
    <property type="entry name" value="Pribosyltran_N"/>
</dbReference>
<keyword evidence="6" id="KW-0418">Kinase</keyword>
<dbReference type="GO" id="GO:0005524">
    <property type="term" value="F:ATP binding"/>
    <property type="evidence" value="ECO:0007669"/>
    <property type="project" value="UniProtKB-KW"/>
</dbReference>
<evidence type="ECO:0000256" key="2">
    <source>
        <dbReference type="ARBA" id="ARBA00022679"/>
    </source>
</evidence>
<dbReference type="FunFam" id="3.40.50.2020:FF:000002">
    <property type="entry name" value="Ribose-phosphate pyrophosphokinase"/>
    <property type="match status" value="1"/>
</dbReference>
<dbReference type="InterPro" id="IPR000836">
    <property type="entry name" value="PRTase_dom"/>
</dbReference>
<protein>
    <recommendedName>
        <fullName evidence="1">ribose-phosphate diphosphokinase</fullName>
        <ecNumber evidence="1">2.7.6.1</ecNumber>
    </recommendedName>
</protein>
<dbReference type="Gene3D" id="3.40.50.2020">
    <property type="match status" value="2"/>
</dbReference>
<dbReference type="CDD" id="cd06223">
    <property type="entry name" value="PRTases_typeI"/>
    <property type="match status" value="1"/>
</dbReference>
<dbReference type="InterPro" id="IPR005946">
    <property type="entry name" value="Rib-P_diPkinase"/>
</dbReference>
<keyword evidence="7" id="KW-0067">ATP-binding</keyword>
<accession>A0A8T3YP93</accession>
<evidence type="ECO:0000256" key="3">
    <source>
        <dbReference type="ARBA" id="ARBA00022723"/>
    </source>
</evidence>
<dbReference type="GO" id="GO:0006164">
    <property type="term" value="P:purine nucleotide biosynthetic process"/>
    <property type="evidence" value="ECO:0007669"/>
    <property type="project" value="TreeGrafter"/>
</dbReference>
<dbReference type="Pfam" id="PF14572">
    <property type="entry name" value="Pribosyl_synth"/>
    <property type="match status" value="1"/>
</dbReference>
<comment type="catalytic activity">
    <reaction evidence="9">
        <text>D-ribose 5-phosphate + ATP = 5-phospho-alpha-D-ribose 1-diphosphate + AMP + H(+)</text>
        <dbReference type="Rhea" id="RHEA:15609"/>
        <dbReference type="ChEBI" id="CHEBI:15378"/>
        <dbReference type="ChEBI" id="CHEBI:30616"/>
        <dbReference type="ChEBI" id="CHEBI:58017"/>
        <dbReference type="ChEBI" id="CHEBI:78346"/>
        <dbReference type="ChEBI" id="CHEBI:456215"/>
        <dbReference type="EC" id="2.7.6.1"/>
    </reaction>
</comment>
<dbReference type="Proteomes" id="UP000732298">
    <property type="component" value="Unassembled WGS sequence"/>
</dbReference>
<organism evidence="11 12">
    <name type="scientific">Candidatus Iainarchaeum sp</name>
    <dbReference type="NCBI Taxonomy" id="3101447"/>
    <lineage>
        <taxon>Archaea</taxon>
        <taxon>Candidatus Iainarchaeota</taxon>
        <taxon>Candidatus Iainarchaeia</taxon>
        <taxon>Candidatus Iainarchaeales</taxon>
        <taxon>Candidatus Iainarchaeaceae</taxon>
        <taxon>Candidatus Iainarchaeum</taxon>
    </lineage>
</organism>
<evidence type="ECO:0000256" key="6">
    <source>
        <dbReference type="ARBA" id="ARBA00022777"/>
    </source>
</evidence>
<dbReference type="EMBL" id="JACQPB010000036">
    <property type="protein sequence ID" value="MBI4210571.1"/>
    <property type="molecule type" value="Genomic_DNA"/>
</dbReference>
<gene>
    <name evidence="11" type="ORF">HY544_03645</name>
</gene>
<feature type="domain" description="Ribose-phosphate pyrophosphokinase N-terminal" evidence="10">
    <location>
        <begin position="8"/>
        <end position="123"/>
    </location>
</feature>
<dbReference type="EC" id="2.7.6.1" evidence="1"/>
<dbReference type="InterPro" id="IPR037515">
    <property type="entry name" value="Rib-P_diPkinase_bac"/>
</dbReference>
<evidence type="ECO:0000256" key="8">
    <source>
        <dbReference type="ARBA" id="ARBA00022842"/>
    </source>
</evidence>
<reference evidence="11" key="1">
    <citation type="submission" date="2020-07" db="EMBL/GenBank/DDBJ databases">
        <title>Huge and variable diversity of episymbiotic CPR bacteria and DPANN archaea in groundwater ecosystems.</title>
        <authorList>
            <person name="He C.Y."/>
            <person name="Keren R."/>
            <person name="Whittaker M."/>
            <person name="Farag I.F."/>
            <person name="Doudna J."/>
            <person name="Cate J.H.D."/>
            <person name="Banfield J.F."/>
        </authorList>
    </citation>
    <scope>NUCLEOTIDE SEQUENCE</scope>
    <source>
        <strain evidence="11">NC_groundwater_1296_Ag_S-0.2um_52_80</strain>
    </source>
</reference>
<dbReference type="PANTHER" id="PTHR10210">
    <property type="entry name" value="RIBOSE-PHOSPHATE DIPHOSPHOKINASE FAMILY MEMBER"/>
    <property type="match status" value="1"/>
</dbReference>
<dbReference type="Pfam" id="PF13793">
    <property type="entry name" value="Pribosyltran_N"/>
    <property type="match status" value="1"/>
</dbReference>
<dbReference type="NCBIfam" id="NF002320">
    <property type="entry name" value="PRK01259.1"/>
    <property type="match status" value="1"/>
</dbReference>
<evidence type="ECO:0000256" key="7">
    <source>
        <dbReference type="ARBA" id="ARBA00022840"/>
    </source>
</evidence>
<dbReference type="GO" id="GO:0004749">
    <property type="term" value="F:ribose phosphate diphosphokinase activity"/>
    <property type="evidence" value="ECO:0007669"/>
    <property type="project" value="UniProtKB-EC"/>
</dbReference>
<keyword evidence="8" id="KW-0460">Magnesium</keyword>
<keyword evidence="2" id="KW-0808">Transferase</keyword>
<dbReference type="GO" id="GO:0002189">
    <property type="term" value="C:ribose phosphate diphosphokinase complex"/>
    <property type="evidence" value="ECO:0007669"/>
    <property type="project" value="TreeGrafter"/>
</dbReference>
<evidence type="ECO:0000313" key="12">
    <source>
        <dbReference type="Proteomes" id="UP000732298"/>
    </source>
</evidence>
<comment type="caution">
    <text evidence="11">The sequence shown here is derived from an EMBL/GenBank/DDBJ whole genome shotgun (WGS) entry which is preliminary data.</text>
</comment>
<evidence type="ECO:0000256" key="9">
    <source>
        <dbReference type="ARBA" id="ARBA00049535"/>
    </source>
</evidence>
<keyword evidence="4" id="KW-0545">Nucleotide biosynthesis</keyword>
<dbReference type="GO" id="GO:0016301">
    <property type="term" value="F:kinase activity"/>
    <property type="evidence" value="ECO:0007669"/>
    <property type="project" value="UniProtKB-KW"/>
</dbReference>
<dbReference type="AlphaFoldDB" id="A0A8T3YP93"/>
<dbReference type="GO" id="GO:0000287">
    <property type="term" value="F:magnesium ion binding"/>
    <property type="evidence" value="ECO:0007669"/>
    <property type="project" value="InterPro"/>
</dbReference>
<dbReference type="HAMAP" id="MF_00583_B">
    <property type="entry name" value="RibP_PPkinase_B"/>
    <property type="match status" value="1"/>
</dbReference>
<evidence type="ECO:0000259" key="10">
    <source>
        <dbReference type="Pfam" id="PF13793"/>
    </source>
</evidence>
<dbReference type="GO" id="GO:0005737">
    <property type="term" value="C:cytoplasm"/>
    <property type="evidence" value="ECO:0007669"/>
    <property type="project" value="TreeGrafter"/>
</dbReference>
<evidence type="ECO:0000256" key="5">
    <source>
        <dbReference type="ARBA" id="ARBA00022741"/>
    </source>
</evidence>
<name>A0A8T3YP93_9ARCH</name>
<keyword evidence="3" id="KW-0479">Metal-binding</keyword>
<sequence>MVKMSNLSVFSGSSNPELAMEIAKCLGTGLGKLELRKFADGENYANYLESVRGKDIYLVQSTCSPQNDNLMELLIMIDAARRAAADTITCVIPYYGYGKQDRKANDREPITAKLVAKLLEAAGADTVLTMDLHADQLQGFFDIRADFLYASGPLTEYFMKKKLSDIIVVAPDVGSSKRARAYAKKFGAELAIVDKRRPKPNESEVVNLIGDAGGKTCLIVDDEINTGGTVVNAAEALIRNGAKEVYVMASHGVFASNAIERLEKSPVKEVIITNSIPYRGGSKKVTVVSIAKLFAGAIGAMHDKKSLAQILRGGK</sequence>
<dbReference type="PANTHER" id="PTHR10210:SF41">
    <property type="entry name" value="RIBOSE-PHOSPHATE PYROPHOSPHOKINASE 1, CHLOROPLASTIC"/>
    <property type="match status" value="1"/>
</dbReference>
<evidence type="ECO:0000313" key="11">
    <source>
        <dbReference type="EMBL" id="MBI4210571.1"/>
    </source>
</evidence>
<dbReference type="SUPFAM" id="SSF53271">
    <property type="entry name" value="PRTase-like"/>
    <property type="match status" value="1"/>
</dbReference>
<dbReference type="FunFam" id="3.40.50.2020:FF:000014">
    <property type="entry name" value="Ribose-phosphate pyrophosphokinase 1"/>
    <property type="match status" value="1"/>
</dbReference>
<evidence type="ECO:0000256" key="4">
    <source>
        <dbReference type="ARBA" id="ARBA00022727"/>
    </source>
</evidence>